<dbReference type="Proteomes" id="UP000807504">
    <property type="component" value="Unassembled WGS sequence"/>
</dbReference>
<reference evidence="1" key="2">
    <citation type="submission" date="2020-06" db="EMBL/GenBank/DDBJ databases">
        <authorList>
            <person name="Sheffer M."/>
        </authorList>
    </citation>
    <scope>NUCLEOTIDE SEQUENCE</scope>
</reference>
<gene>
    <name evidence="1" type="ORF">HNY73_004120</name>
</gene>
<reference evidence="1" key="1">
    <citation type="journal article" date="2020" name="bioRxiv">
        <title>Chromosome-level reference genome of the European wasp spider Argiope bruennichi: a resource for studies on range expansion and evolutionary adaptation.</title>
        <authorList>
            <person name="Sheffer M.M."/>
            <person name="Hoppe A."/>
            <person name="Krehenwinkel H."/>
            <person name="Uhl G."/>
            <person name="Kuss A.W."/>
            <person name="Jensen L."/>
            <person name="Jensen C."/>
            <person name="Gillespie R.G."/>
            <person name="Hoff K.J."/>
            <person name="Prost S."/>
        </authorList>
    </citation>
    <scope>NUCLEOTIDE SEQUENCE</scope>
</reference>
<dbReference type="AlphaFoldDB" id="A0A8T0FNT1"/>
<organism evidence="1 2">
    <name type="scientific">Argiope bruennichi</name>
    <name type="common">Wasp spider</name>
    <name type="synonym">Aranea bruennichi</name>
    <dbReference type="NCBI Taxonomy" id="94029"/>
    <lineage>
        <taxon>Eukaryota</taxon>
        <taxon>Metazoa</taxon>
        <taxon>Ecdysozoa</taxon>
        <taxon>Arthropoda</taxon>
        <taxon>Chelicerata</taxon>
        <taxon>Arachnida</taxon>
        <taxon>Araneae</taxon>
        <taxon>Araneomorphae</taxon>
        <taxon>Entelegynae</taxon>
        <taxon>Araneoidea</taxon>
        <taxon>Araneidae</taxon>
        <taxon>Argiope</taxon>
    </lineage>
</organism>
<evidence type="ECO:0000313" key="2">
    <source>
        <dbReference type="Proteomes" id="UP000807504"/>
    </source>
</evidence>
<evidence type="ECO:0000313" key="1">
    <source>
        <dbReference type="EMBL" id="KAF8792536.1"/>
    </source>
</evidence>
<sequence length="189" mass="21898">MLWDLETLGIKDETEMSVTDRKLLVQFNRDLEFKDGRHEAKLLWRTDPRELENNFNLAMRRFDELKKKVIKHHIAKFEALRPNLVSILKSGLYVDDLYFGADSVMEAFALSSDDVPILRSGGFKLRKLRSNNSDLRALWVKNGFRESEGGVELKLLGLNWNLDKDVWSLEVKRLVDSLGNFGNTKRCVV</sequence>
<proteinExistence type="predicted"/>
<dbReference type="EMBL" id="JABXBU010000003">
    <property type="protein sequence ID" value="KAF8792536.1"/>
    <property type="molecule type" value="Genomic_DNA"/>
</dbReference>
<comment type="caution">
    <text evidence="1">The sequence shown here is derived from an EMBL/GenBank/DDBJ whole genome shotgun (WGS) entry which is preliminary data.</text>
</comment>
<keyword evidence="2" id="KW-1185">Reference proteome</keyword>
<protein>
    <submittedName>
        <fullName evidence="1">Uncharacterized protein</fullName>
    </submittedName>
</protein>
<name>A0A8T0FNT1_ARGBR</name>
<accession>A0A8T0FNT1</accession>